<dbReference type="InterPro" id="IPR003439">
    <property type="entry name" value="ABC_transporter-like_ATP-bd"/>
</dbReference>
<dbReference type="PROSITE" id="PS50893">
    <property type="entry name" value="ABC_TRANSPORTER_2"/>
    <property type="match status" value="1"/>
</dbReference>
<dbReference type="STRING" id="897.B2D07_11040"/>
<dbReference type="AlphaFoldDB" id="S7TR22"/>
<sequence>MTTPALQWNRAGYAVRHGFWMRWKTILHELDMDVAQGTALGLVGPNGAGKTTAIKLAAGLITPAAGSVRVHGMPAASSEARRRLGLLTETQYIYPHLRVREWLGMLAGFSGLKGSRLKERVDAVLELMALTEKAGMMMNTLSKGQLQRAGLAQALVHEPEILLLDEPMSGLDPYWRYRLNNILKEFKASGGTLLFSSHILADVERLSDRVALLDGGRVRWIGALSEMPRQVVGYEAVCRTDSPEALKALTNGNRPERLPQGEWRIAVPIDKKSVLLDLSAQKRIILESLRPMREEIEAVLFKFAGSGPAPDRKLDKKMDPKPAKQEEQTP</sequence>
<dbReference type="InterPro" id="IPR017871">
    <property type="entry name" value="ABC_transporter-like_CS"/>
</dbReference>
<feature type="compositionally biased region" description="Basic and acidic residues" evidence="5">
    <location>
        <begin position="310"/>
        <end position="330"/>
    </location>
</feature>
<dbReference type="Gene3D" id="3.40.50.300">
    <property type="entry name" value="P-loop containing nucleotide triphosphate hydrolases"/>
    <property type="match status" value="1"/>
</dbReference>
<dbReference type="OrthoDB" id="9809450at2"/>
<gene>
    <name evidence="7" type="ORF">dsmv_2766</name>
</gene>
<feature type="domain" description="ABC transporter" evidence="6">
    <location>
        <begin position="6"/>
        <end position="240"/>
    </location>
</feature>
<dbReference type="InterPro" id="IPR027417">
    <property type="entry name" value="P-loop_NTPase"/>
</dbReference>
<dbReference type="GO" id="GO:0016887">
    <property type="term" value="F:ATP hydrolysis activity"/>
    <property type="evidence" value="ECO:0007669"/>
    <property type="project" value="InterPro"/>
</dbReference>
<protein>
    <submittedName>
        <fullName evidence="7">ABC transporter related protein</fullName>
    </submittedName>
</protein>
<dbReference type="Proteomes" id="UP000014977">
    <property type="component" value="Unassembled WGS sequence"/>
</dbReference>
<dbReference type="InterPro" id="IPR003593">
    <property type="entry name" value="AAA+_ATPase"/>
</dbReference>
<dbReference type="PANTHER" id="PTHR43335:SF11">
    <property type="entry name" value="ABC TRANSPORTER RELATED"/>
    <property type="match status" value="1"/>
</dbReference>
<proteinExistence type="inferred from homology"/>
<dbReference type="SUPFAM" id="SSF52540">
    <property type="entry name" value="P-loop containing nucleoside triphosphate hydrolases"/>
    <property type="match status" value="1"/>
</dbReference>
<evidence type="ECO:0000256" key="3">
    <source>
        <dbReference type="ARBA" id="ARBA00022741"/>
    </source>
</evidence>
<keyword evidence="3" id="KW-0547">Nucleotide-binding</keyword>
<dbReference type="GO" id="GO:0005524">
    <property type="term" value="F:ATP binding"/>
    <property type="evidence" value="ECO:0007669"/>
    <property type="project" value="UniProtKB-KW"/>
</dbReference>
<organism evidence="7 8">
    <name type="scientific">Desulfococcus multivorans DSM 2059</name>
    <dbReference type="NCBI Taxonomy" id="1121405"/>
    <lineage>
        <taxon>Bacteria</taxon>
        <taxon>Pseudomonadati</taxon>
        <taxon>Thermodesulfobacteriota</taxon>
        <taxon>Desulfobacteria</taxon>
        <taxon>Desulfobacterales</taxon>
        <taxon>Desulfococcaceae</taxon>
        <taxon>Desulfococcus</taxon>
    </lineage>
</organism>
<evidence type="ECO:0000259" key="6">
    <source>
        <dbReference type="PROSITE" id="PS50893"/>
    </source>
</evidence>
<dbReference type="Pfam" id="PF00005">
    <property type="entry name" value="ABC_tran"/>
    <property type="match status" value="1"/>
</dbReference>
<dbReference type="EMBL" id="ATHJ01000092">
    <property type="protein sequence ID" value="EPR39110.1"/>
    <property type="molecule type" value="Genomic_DNA"/>
</dbReference>
<evidence type="ECO:0000256" key="1">
    <source>
        <dbReference type="ARBA" id="ARBA00005417"/>
    </source>
</evidence>
<evidence type="ECO:0000256" key="4">
    <source>
        <dbReference type="ARBA" id="ARBA00022840"/>
    </source>
</evidence>
<evidence type="ECO:0000256" key="2">
    <source>
        <dbReference type="ARBA" id="ARBA00022448"/>
    </source>
</evidence>
<dbReference type="PROSITE" id="PS00211">
    <property type="entry name" value="ABC_TRANSPORTER_1"/>
    <property type="match status" value="1"/>
</dbReference>
<dbReference type="CDD" id="cd03230">
    <property type="entry name" value="ABC_DR_subfamily_A"/>
    <property type="match status" value="1"/>
</dbReference>
<dbReference type="RefSeq" id="WP_020877523.1">
    <property type="nucleotide sequence ID" value="NZ_ATHJ01000092.1"/>
</dbReference>
<keyword evidence="2" id="KW-0813">Transport</keyword>
<evidence type="ECO:0000313" key="7">
    <source>
        <dbReference type="EMBL" id="EPR39110.1"/>
    </source>
</evidence>
<comment type="similarity">
    <text evidence="1">Belongs to the ABC transporter superfamily.</text>
</comment>
<comment type="caution">
    <text evidence="7">The sequence shown here is derived from an EMBL/GenBank/DDBJ whole genome shotgun (WGS) entry which is preliminary data.</text>
</comment>
<feature type="region of interest" description="Disordered" evidence="5">
    <location>
        <begin position="305"/>
        <end position="330"/>
    </location>
</feature>
<dbReference type="PATRIC" id="fig|1121405.3.peg.2439"/>
<name>S7TR22_DESML</name>
<reference evidence="7 8" key="1">
    <citation type="journal article" date="2013" name="Genome Announc.">
        <title>Draft genome sequences for three mercury-methylating, sulfate-reducing bacteria.</title>
        <authorList>
            <person name="Brown S.D."/>
            <person name="Hurt R.A.Jr."/>
            <person name="Gilmour C.C."/>
            <person name="Elias D.A."/>
        </authorList>
    </citation>
    <scope>NUCLEOTIDE SEQUENCE [LARGE SCALE GENOMIC DNA]</scope>
    <source>
        <strain evidence="7 8">DSM 2059</strain>
    </source>
</reference>
<keyword evidence="8" id="KW-1185">Reference proteome</keyword>
<accession>S7TR22</accession>
<dbReference type="PANTHER" id="PTHR43335">
    <property type="entry name" value="ABC TRANSPORTER, ATP-BINDING PROTEIN"/>
    <property type="match status" value="1"/>
</dbReference>
<evidence type="ECO:0000313" key="8">
    <source>
        <dbReference type="Proteomes" id="UP000014977"/>
    </source>
</evidence>
<dbReference type="SMART" id="SM00382">
    <property type="entry name" value="AAA"/>
    <property type="match status" value="1"/>
</dbReference>
<evidence type="ECO:0000256" key="5">
    <source>
        <dbReference type="SAM" id="MobiDB-lite"/>
    </source>
</evidence>
<keyword evidence="4" id="KW-0067">ATP-binding</keyword>
<dbReference type="eggNOG" id="COG1131">
    <property type="taxonomic scope" value="Bacteria"/>
</dbReference>